<accession>A0A0R3VZH9</accession>
<reference evidence="2 3" key="2">
    <citation type="submission" date="2018-11" db="EMBL/GenBank/DDBJ databases">
        <authorList>
            <consortium name="Pathogen Informatics"/>
        </authorList>
    </citation>
    <scope>NUCLEOTIDE SEQUENCE [LARGE SCALE GENOMIC DNA]</scope>
</reference>
<dbReference type="AlphaFoldDB" id="A0A0R3VZH9"/>
<gene>
    <name evidence="2" type="ORF">TASK_LOCUS2824</name>
</gene>
<feature type="region of interest" description="Disordered" evidence="1">
    <location>
        <begin position="85"/>
        <end position="105"/>
    </location>
</feature>
<sequence length="105" mass="11831">MLEVAVRRRSSVEEVVVYVVAESIDECEWEGGSEKMVYEYEKRRLKANSHSKKRERGRELTKEVRGGMECGTMEEEVENGETRVLAMNDGGDGKGSVVASGEQMR</sequence>
<evidence type="ECO:0000313" key="3">
    <source>
        <dbReference type="Proteomes" id="UP000282613"/>
    </source>
</evidence>
<proteinExistence type="predicted"/>
<dbReference type="EMBL" id="UYRS01003294">
    <property type="protein sequence ID" value="VDK26276.1"/>
    <property type="molecule type" value="Genomic_DNA"/>
</dbReference>
<reference evidence="4" key="1">
    <citation type="submission" date="2017-02" db="UniProtKB">
        <authorList>
            <consortium name="WormBaseParasite"/>
        </authorList>
    </citation>
    <scope>IDENTIFICATION</scope>
</reference>
<name>A0A0R3VZH9_TAEAS</name>
<keyword evidence="3" id="KW-1185">Reference proteome</keyword>
<dbReference type="Proteomes" id="UP000282613">
    <property type="component" value="Unassembled WGS sequence"/>
</dbReference>
<organism evidence="4">
    <name type="scientific">Taenia asiatica</name>
    <name type="common">Asian tapeworm</name>
    <dbReference type="NCBI Taxonomy" id="60517"/>
    <lineage>
        <taxon>Eukaryota</taxon>
        <taxon>Metazoa</taxon>
        <taxon>Spiralia</taxon>
        <taxon>Lophotrochozoa</taxon>
        <taxon>Platyhelminthes</taxon>
        <taxon>Cestoda</taxon>
        <taxon>Eucestoda</taxon>
        <taxon>Cyclophyllidea</taxon>
        <taxon>Taeniidae</taxon>
        <taxon>Taenia</taxon>
    </lineage>
</organism>
<dbReference type="WBParaSite" id="TASK_0000282301-mRNA-1">
    <property type="protein sequence ID" value="TASK_0000282301-mRNA-1"/>
    <property type="gene ID" value="TASK_0000282301"/>
</dbReference>
<evidence type="ECO:0000313" key="4">
    <source>
        <dbReference type="WBParaSite" id="TASK_0000282301-mRNA-1"/>
    </source>
</evidence>
<evidence type="ECO:0000256" key="1">
    <source>
        <dbReference type="SAM" id="MobiDB-lite"/>
    </source>
</evidence>
<evidence type="ECO:0000313" key="2">
    <source>
        <dbReference type="EMBL" id="VDK26276.1"/>
    </source>
</evidence>
<protein>
    <submittedName>
        <fullName evidence="4">Chromo domain-containing protein</fullName>
    </submittedName>
</protein>